<dbReference type="Pfam" id="PF13514">
    <property type="entry name" value="AAA_27"/>
    <property type="match status" value="1"/>
</dbReference>
<dbReference type="PANTHER" id="PTHR41259">
    <property type="entry name" value="DOUBLE-STRAND BREAK REPAIR RAD50 ATPASE, PUTATIVE-RELATED"/>
    <property type="match status" value="1"/>
</dbReference>
<feature type="transmembrane region" description="Helical" evidence="1">
    <location>
        <begin position="302"/>
        <end position="335"/>
    </location>
</feature>
<keyword evidence="1" id="KW-0812">Transmembrane</keyword>
<dbReference type="RefSeq" id="WP_223420231.1">
    <property type="nucleotide sequence ID" value="NZ_JAIPME010000002.1"/>
</dbReference>
<organism evidence="3 4">
    <name type="scientific">Anaerococcus murdochii</name>
    <dbReference type="NCBI Taxonomy" id="411577"/>
    <lineage>
        <taxon>Bacteria</taxon>
        <taxon>Bacillati</taxon>
        <taxon>Bacillota</taxon>
        <taxon>Tissierellia</taxon>
        <taxon>Tissierellales</taxon>
        <taxon>Peptoniphilaceae</taxon>
        <taxon>Anaerococcus</taxon>
    </lineage>
</organism>
<keyword evidence="4" id="KW-1185">Reference proteome</keyword>
<dbReference type="InterPro" id="IPR038734">
    <property type="entry name" value="YhaN_AAA"/>
</dbReference>
<reference evidence="3 4" key="1">
    <citation type="submission" date="2021-08" db="EMBL/GenBank/DDBJ databases">
        <title>FDA dAtabase for Regulatory Grade micrObial Sequences (FDA-ARGOS): Supporting development and validation of Infectious Disease Dx tests.</title>
        <authorList>
            <person name="Sproer C."/>
            <person name="Gronow S."/>
            <person name="Severitt S."/>
            <person name="Schroder I."/>
            <person name="Tallon L."/>
            <person name="Sadzewicz L."/>
            <person name="Zhao X."/>
            <person name="Boylan J."/>
            <person name="Ott S."/>
            <person name="Bowen H."/>
            <person name="Vavikolanu K."/>
            <person name="Hazen T."/>
            <person name="Aluvathingal J."/>
            <person name="Nadendla S."/>
            <person name="Lowell S."/>
            <person name="Myers T."/>
            <person name="Yan Y."/>
            <person name="Sichtig H."/>
        </authorList>
    </citation>
    <scope>NUCLEOTIDE SEQUENCE [LARGE SCALE GENOMIC DNA]</scope>
    <source>
        <strain evidence="3 4">FDAARGOS_1460</strain>
    </source>
</reference>
<name>A0ABS7T0I4_9FIRM</name>
<evidence type="ECO:0000259" key="2">
    <source>
        <dbReference type="Pfam" id="PF13514"/>
    </source>
</evidence>
<evidence type="ECO:0000313" key="3">
    <source>
        <dbReference type="EMBL" id="MBZ2387286.1"/>
    </source>
</evidence>
<keyword evidence="1" id="KW-0472">Membrane</keyword>
<feature type="domain" description="YhaN AAA" evidence="2">
    <location>
        <begin position="6"/>
        <end position="57"/>
    </location>
</feature>
<dbReference type="Proteomes" id="UP000734271">
    <property type="component" value="Unassembled WGS sequence"/>
</dbReference>
<dbReference type="Gene3D" id="3.40.50.300">
    <property type="entry name" value="P-loop containing nucleotide triphosphate hydrolases"/>
    <property type="match status" value="2"/>
</dbReference>
<proteinExistence type="predicted"/>
<protein>
    <submittedName>
        <fullName evidence="3">AAA family ATPase</fullName>
    </submittedName>
</protein>
<dbReference type="SUPFAM" id="SSF52540">
    <property type="entry name" value="P-loop containing nucleoside triphosphate hydrolases"/>
    <property type="match status" value="1"/>
</dbReference>
<evidence type="ECO:0000313" key="4">
    <source>
        <dbReference type="Proteomes" id="UP000734271"/>
    </source>
</evidence>
<gene>
    <name evidence="3" type="ORF">K8P03_08320</name>
</gene>
<keyword evidence="1" id="KW-1133">Transmembrane helix</keyword>
<dbReference type="InterPro" id="IPR027417">
    <property type="entry name" value="P-loop_NTPase"/>
</dbReference>
<dbReference type="PANTHER" id="PTHR41259:SF1">
    <property type="entry name" value="DOUBLE-STRAND BREAK REPAIR RAD50 ATPASE, PUTATIVE-RELATED"/>
    <property type="match status" value="1"/>
</dbReference>
<accession>A0ABS7T0I4</accession>
<dbReference type="EMBL" id="JAIPME010000002">
    <property type="protein sequence ID" value="MBZ2387286.1"/>
    <property type="molecule type" value="Genomic_DNA"/>
</dbReference>
<comment type="caution">
    <text evidence="3">The sequence shown here is derived from an EMBL/GenBank/DDBJ whole genome shotgun (WGS) entry which is preliminary data.</text>
</comment>
<evidence type="ECO:0000256" key="1">
    <source>
        <dbReference type="SAM" id="Phobius"/>
    </source>
</evidence>
<sequence length="607" mass="71960">MTRIFIEELNIKSFGKFQNKIIKLAPTFNLIYGLNETGKTTIKNFIEGMFYGFDEGKVRISFSNKRELYRPKSSYIYAGEMKIRKDDELYLLYRNFDNGDFRITNLIDNKEINLKKSDLNAPGKFFLGIDYDIYKSYISSEQIQEISSDSKKKILEKLSSSDVDYNFSVKNALEILDNRLRELGTDRAYTKPYYKTKEKIENLDVEIAEIDRLKRDFYKSFKKLEEEKSILSDSEIEYKTKKETNQIYQQKRSDENFKSYRQWSDKLFELDKELEAYADLEGLDKENLTLEESKDIKKDYRLIYTFAILGLALLVIFSKNPYILLLSLPFIYLILRPLNEDGGNNQAEYNSLRRRFEKYENLLFEREKILDVLDILKKQDLSLIGDDKAKKLDFTDYDNIKELKDISKLESEIRDRRLKIHSQEKELLSVDNILQKEAGLRDDLKYQRDILEKIEKEIEAIKLAKKIILEIAGENMADIDKLNRKIKTILNEASKSQFVVSFDKDLQSQIRDKSSFVYNEDQLSKGFFDQVNLAMKLSLVEEVVKDCFLIFDDAFINFDIERLIRFLYLILDESSERQIIYFTCHKREEDFFEAENIDVNRIQLEDR</sequence>